<evidence type="ECO:0000256" key="1">
    <source>
        <dbReference type="SAM" id="MobiDB-lite"/>
    </source>
</evidence>
<dbReference type="GeneID" id="66068707"/>
<organism evidence="2 3">
    <name type="scientific">Ustilaginoidea virens</name>
    <name type="common">Rice false smut fungus</name>
    <name type="synonym">Villosiclava virens</name>
    <dbReference type="NCBI Taxonomy" id="1159556"/>
    <lineage>
        <taxon>Eukaryota</taxon>
        <taxon>Fungi</taxon>
        <taxon>Dikarya</taxon>
        <taxon>Ascomycota</taxon>
        <taxon>Pezizomycotina</taxon>
        <taxon>Sordariomycetes</taxon>
        <taxon>Hypocreomycetidae</taxon>
        <taxon>Hypocreales</taxon>
        <taxon>Clavicipitaceae</taxon>
        <taxon>Ustilaginoidea</taxon>
    </lineage>
</organism>
<feature type="region of interest" description="Disordered" evidence="1">
    <location>
        <begin position="1"/>
        <end position="31"/>
    </location>
</feature>
<protein>
    <submittedName>
        <fullName evidence="2">Uncharacterized protein</fullName>
    </submittedName>
</protein>
<dbReference type="RefSeq" id="XP_043001362.1">
    <property type="nucleotide sequence ID" value="XM_043145427.1"/>
</dbReference>
<evidence type="ECO:0000313" key="2">
    <source>
        <dbReference type="EMBL" id="QUC23689.1"/>
    </source>
</evidence>
<dbReference type="KEGG" id="uvi:66068707"/>
<accession>A0A8E5HXX9</accession>
<evidence type="ECO:0000313" key="3">
    <source>
        <dbReference type="Proteomes" id="UP000027002"/>
    </source>
</evidence>
<dbReference type="EMBL" id="CP072759">
    <property type="protein sequence ID" value="QUC23689.1"/>
    <property type="molecule type" value="Genomic_DNA"/>
</dbReference>
<gene>
    <name evidence="2" type="ORF">UV8b_07930</name>
</gene>
<keyword evidence="3" id="KW-1185">Reference proteome</keyword>
<sequence>MSPVATSALTGRQLLGRLATGDPRPPPGRYRTGPCFAGYPYCVLRTLTSTSLPTWVTSVAARSSFSQAVNLLLRSRRNFNDTTSTTLYQMGSVW</sequence>
<proteinExistence type="predicted"/>
<dbReference type="AlphaFoldDB" id="A0A8E5HXX9"/>
<feature type="compositionally biased region" description="Polar residues" evidence="1">
    <location>
        <begin position="1"/>
        <end position="10"/>
    </location>
</feature>
<dbReference type="Proteomes" id="UP000027002">
    <property type="component" value="Chromosome 7"/>
</dbReference>
<name>A0A8E5HXX9_USTVR</name>
<reference evidence="2" key="1">
    <citation type="submission" date="2020-03" db="EMBL/GenBank/DDBJ databases">
        <title>A mixture of massive structural variations and highly conserved coding sequences in Ustilaginoidea virens genome.</title>
        <authorList>
            <person name="Zhang K."/>
            <person name="Zhao Z."/>
            <person name="Zhang Z."/>
            <person name="Li Y."/>
            <person name="Hsiang T."/>
            <person name="Sun W."/>
        </authorList>
    </citation>
    <scope>NUCLEOTIDE SEQUENCE</scope>
    <source>
        <strain evidence="2">UV-8b</strain>
    </source>
</reference>